<accession>A0A9Q8SWI5</accession>
<evidence type="ECO:0000313" key="1">
    <source>
        <dbReference type="EMBL" id="UQC84498.1"/>
    </source>
</evidence>
<gene>
    <name evidence="1" type="ORF">CLUP02_09995</name>
</gene>
<keyword evidence="2" id="KW-1185">Reference proteome</keyword>
<proteinExistence type="predicted"/>
<protein>
    <submittedName>
        <fullName evidence="1">Uncharacterized protein</fullName>
    </submittedName>
</protein>
<name>A0A9Q8SWI5_9PEZI</name>
<dbReference type="Proteomes" id="UP000830671">
    <property type="component" value="Chromosome 5"/>
</dbReference>
<dbReference type="RefSeq" id="XP_049146115.1">
    <property type="nucleotide sequence ID" value="XM_049288971.1"/>
</dbReference>
<evidence type="ECO:0000313" key="2">
    <source>
        <dbReference type="Proteomes" id="UP000830671"/>
    </source>
</evidence>
<dbReference type="EMBL" id="CP019477">
    <property type="protein sequence ID" value="UQC84498.1"/>
    <property type="molecule type" value="Genomic_DNA"/>
</dbReference>
<dbReference type="AlphaFoldDB" id="A0A9Q8SWI5"/>
<reference evidence="1" key="1">
    <citation type="journal article" date="2021" name="Mol. Plant Microbe Interact.">
        <title>Complete Genome Sequence of the Plant-Pathogenic Fungus Colletotrichum lupini.</title>
        <authorList>
            <person name="Baroncelli R."/>
            <person name="Pensec F."/>
            <person name="Da Lio D."/>
            <person name="Boufleur T."/>
            <person name="Vicente I."/>
            <person name="Sarrocco S."/>
            <person name="Picot A."/>
            <person name="Baraldi E."/>
            <person name="Sukno S."/>
            <person name="Thon M."/>
            <person name="Le Floch G."/>
        </authorList>
    </citation>
    <scope>NUCLEOTIDE SEQUENCE</scope>
    <source>
        <strain evidence="1">IMI 504893</strain>
    </source>
</reference>
<dbReference type="KEGG" id="clup:CLUP02_09995"/>
<sequence>MKGGIQNPDLHFFATFIFSSLFEQLSLVADKANVKARGEKSGGGGGGGGDTLIAAPLARFSNFSQKIQGLLPPDGSLRVMKMEETKV</sequence>
<organism evidence="1 2">
    <name type="scientific">Colletotrichum lupini</name>
    <dbReference type="NCBI Taxonomy" id="145971"/>
    <lineage>
        <taxon>Eukaryota</taxon>
        <taxon>Fungi</taxon>
        <taxon>Dikarya</taxon>
        <taxon>Ascomycota</taxon>
        <taxon>Pezizomycotina</taxon>
        <taxon>Sordariomycetes</taxon>
        <taxon>Hypocreomycetidae</taxon>
        <taxon>Glomerellales</taxon>
        <taxon>Glomerellaceae</taxon>
        <taxon>Colletotrichum</taxon>
        <taxon>Colletotrichum acutatum species complex</taxon>
    </lineage>
</organism>
<dbReference type="GeneID" id="73343981"/>